<evidence type="ECO:0000256" key="1">
    <source>
        <dbReference type="ARBA" id="ARBA00010931"/>
    </source>
</evidence>
<feature type="domain" description="THIF-type NAD/FAD binding fold" evidence="10">
    <location>
        <begin position="369"/>
        <end position="598"/>
    </location>
</feature>
<dbReference type="AlphaFoldDB" id="A0A168BV91"/>
<feature type="active site" description="Glycyl thioester intermediate" evidence="7">
    <location>
        <position position="569"/>
    </location>
</feature>
<dbReference type="EMBL" id="AZGZ01000004">
    <property type="protein sequence ID" value="KZZ95791.1"/>
    <property type="molecule type" value="Genomic_DNA"/>
</dbReference>
<evidence type="ECO:0000256" key="2">
    <source>
        <dbReference type="ARBA" id="ARBA00017647"/>
    </source>
</evidence>
<feature type="region of interest" description="Disordered" evidence="9">
    <location>
        <begin position="688"/>
        <end position="712"/>
    </location>
</feature>
<dbReference type="Pfam" id="PF00899">
    <property type="entry name" value="ThiF"/>
    <property type="match status" value="1"/>
</dbReference>
<evidence type="ECO:0000313" key="13">
    <source>
        <dbReference type="Proteomes" id="UP000242877"/>
    </source>
</evidence>
<evidence type="ECO:0000256" key="8">
    <source>
        <dbReference type="RuleBase" id="RU366022"/>
    </source>
</evidence>
<feature type="domain" description="Ubiquitin-like modifier-activating enzyme Atg7 N-terminal" evidence="11">
    <location>
        <begin position="1"/>
        <end position="350"/>
    </location>
</feature>
<dbReference type="GO" id="GO:0000407">
    <property type="term" value="C:phagophore assembly site"/>
    <property type="evidence" value="ECO:0007669"/>
    <property type="project" value="UniProtKB-SubCell"/>
</dbReference>
<dbReference type="GO" id="GO:0000045">
    <property type="term" value="P:autophagosome assembly"/>
    <property type="evidence" value="ECO:0007669"/>
    <property type="project" value="TreeGrafter"/>
</dbReference>
<dbReference type="FunFam" id="3.40.140.70:FF:000001">
    <property type="entry name" value="Ubiquitin-like modifier-activating enzyme atg7"/>
    <property type="match status" value="1"/>
</dbReference>
<keyword evidence="13" id="KW-1185">Reference proteome</keyword>
<keyword evidence="5 8" id="KW-0072">Autophagy</keyword>
<dbReference type="GO" id="GO:0019779">
    <property type="term" value="F:Atg8 activating enzyme activity"/>
    <property type="evidence" value="ECO:0007669"/>
    <property type="project" value="TreeGrafter"/>
</dbReference>
<name>A0A168BV91_9EURO</name>
<accession>A0A168BV91</accession>
<keyword evidence="8" id="KW-0833">Ubl conjugation pathway</keyword>
<dbReference type="InterPro" id="IPR006285">
    <property type="entry name" value="Atg7"/>
</dbReference>
<dbReference type="InterPro" id="IPR045886">
    <property type="entry name" value="ThiF/MoeB/HesA"/>
</dbReference>
<dbReference type="GO" id="GO:0032446">
    <property type="term" value="P:protein modification by small protein conjugation"/>
    <property type="evidence" value="ECO:0007669"/>
    <property type="project" value="TreeGrafter"/>
</dbReference>
<dbReference type="InterPro" id="IPR000594">
    <property type="entry name" value="ThiF_NAD_FAD-bd"/>
</dbReference>
<keyword evidence="4 8" id="KW-0653">Protein transport</keyword>
<comment type="caution">
    <text evidence="12">The sequence shown here is derived from an EMBL/GenBank/DDBJ whole genome shotgun (WGS) entry which is preliminary data.</text>
</comment>
<comment type="similarity">
    <text evidence="1 8">Belongs to the ATG7 family.</text>
</comment>
<dbReference type="GO" id="GO:0000422">
    <property type="term" value="P:autophagy of mitochondrion"/>
    <property type="evidence" value="ECO:0007669"/>
    <property type="project" value="TreeGrafter"/>
</dbReference>
<dbReference type="VEuPathDB" id="FungiDB:AAP_01467"/>
<gene>
    <name evidence="12" type="ORF">AAP_01467</name>
</gene>
<comment type="subunit">
    <text evidence="8">Homodimer.</text>
</comment>
<dbReference type="SUPFAM" id="SSF69572">
    <property type="entry name" value="Activating enzymes of the ubiquitin-like proteins"/>
    <property type="match status" value="1"/>
</dbReference>
<dbReference type="FunFam" id="3.40.50.720:FF:000243">
    <property type="entry name" value="Ubiquitin-like modifier-activating enzyme ATG7"/>
    <property type="match status" value="1"/>
</dbReference>
<comment type="function">
    <text evidence="6">E1-like activating enzyme involved in the 2 ubiquitin-like systems required for cytoplasm to vacuole transport (Cvt) and autophagy. Activates ATG12 for its conjugation with ATG5 and ATG8 for its conjugation with phosphatidylethanolamine. Both systems are needed for the ATG8 association to Cvt vesicles and autophagosomes membranes. Autophagy is essential for maintenance of amino acid levels and protein synthesis under nitrogen starvation. Required for selective autophagic degradation of the nucleus (nucleophagy) as well as for mitophagy which contributes to regulate mitochondrial quantity and quality by eliminating the mitochondria to a basal level to fulfill cellular energy requirements and preventing excess ROS production. Plays a role in the regulation of filamentous growth and chronological longevity.</text>
</comment>
<evidence type="ECO:0000256" key="9">
    <source>
        <dbReference type="SAM" id="MobiDB-lite"/>
    </source>
</evidence>
<evidence type="ECO:0000256" key="5">
    <source>
        <dbReference type="ARBA" id="ARBA00023006"/>
    </source>
</evidence>
<dbReference type="InterPro" id="IPR042523">
    <property type="entry name" value="Atg7_N_2"/>
</dbReference>
<organism evidence="12 13">
    <name type="scientific">Ascosphaera apis ARSEF 7405</name>
    <dbReference type="NCBI Taxonomy" id="392613"/>
    <lineage>
        <taxon>Eukaryota</taxon>
        <taxon>Fungi</taxon>
        <taxon>Dikarya</taxon>
        <taxon>Ascomycota</taxon>
        <taxon>Pezizomycotina</taxon>
        <taxon>Eurotiomycetes</taxon>
        <taxon>Eurotiomycetidae</taxon>
        <taxon>Onygenales</taxon>
        <taxon>Ascosphaeraceae</taxon>
        <taxon>Ascosphaera</taxon>
    </lineage>
</organism>
<dbReference type="PANTHER" id="PTHR10953">
    <property type="entry name" value="UBIQUITIN-ACTIVATING ENZYME E1"/>
    <property type="match status" value="1"/>
</dbReference>
<dbReference type="PANTHER" id="PTHR10953:SF3">
    <property type="entry name" value="UBIQUITIN-LIKE MODIFIER-ACTIVATING ENZYME ATG7"/>
    <property type="match status" value="1"/>
</dbReference>
<sequence>MQYTPFISDIELPFYTSLASLKINHDKLSVSARKVLGLYQIRTTDSPEASCRMQIHGNALTRQDVPTGFYRAEGMIKNVNTIEEYRNEDKNALLQQTARTIWDAINDGTIYSCPSLLTSFIIISFADLKKYRFWYWFGYPAIHSSPNWAPVAWDDSDTKSMDQNDKQRFMKHLTPEESTSLVDAVSTWRYSVDTREHGFFLAKKCYRSNPNRSRSLSTLSRRTSDSRSNESEEELYWTIGELSKCEKYFFEGVDPEDRYVCFADPSNYDDVPGWMLRNLLVLIKQRWKWEEVQILRYRDVHSEREKARSIIMKLKTEPSPPAKDMPKVTGWERNQSGKLAGRAIDLKEYMDPARLANQSVDLNLKLMKWRISPNLDLDTIKSTKCLLLGAGTLGSYVARNLMGWGVRHITFIDNATVSFSNPVRQPLYTFQDCLNGGAVKAERAAQALREVYPGVTSTGYSFSIPMLGHPVTEPEKTKQDFEKFKRLLEEHDALFILMDTRESRWLPTIMGKASDKIVMNAALGFDTFVVMRHGAEKKEDRSAELGCYFCNDVVAPGDSVRNQTLDQQCTVTRPGIAAIASAMLVELFVSILQHPQGKGAPASITLKTKGDSDEEHPLGLVPHQIRGFLANFSNLLVTGKAYNCCSACSDRVVEAYRKDGWKFVERALNERGYVEELSGLKEASVQRQAEEAAAALDMEDEMEEEEGDGELI</sequence>
<dbReference type="GO" id="GO:0015031">
    <property type="term" value="P:protein transport"/>
    <property type="evidence" value="ECO:0007669"/>
    <property type="project" value="UniProtKB-UniRule"/>
</dbReference>
<dbReference type="GO" id="GO:0034727">
    <property type="term" value="P:piecemeal microautophagy of the nucleus"/>
    <property type="evidence" value="ECO:0007669"/>
    <property type="project" value="TreeGrafter"/>
</dbReference>
<keyword evidence="8" id="KW-0963">Cytoplasm</keyword>
<comment type="subcellular location">
    <subcellularLocation>
        <location evidence="8">Cytoplasm</location>
    </subcellularLocation>
    <subcellularLocation>
        <location evidence="8">Preautophagosomal structure</location>
    </subcellularLocation>
</comment>
<dbReference type="NCBIfam" id="TIGR01381">
    <property type="entry name" value="E1_like_apg7"/>
    <property type="match status" value="1"/>
</dbReference>
<evidence type="ECO:0000259" key="10">
    <source>
        <dbReference type="Pfam" id="PF00899"/>
    </source>
</evidence>
<evidence type="ECO:0000256" key="4">
    <source>
        <dbReference type="ARBA" id="ARBA00022927"/>
    </source>
</evidence>
<dbReference type="OrthoDB" id="338614at2759"/>
<dbReference type="InterPro" id="IPR035985">
    <property type="entry name" value="Ubiquitin-activating_enz"/>
</dbReference>
<dbReference type="GO" id="GO:0019778">
    <property type="term" value="F:Atg12 activating enzyme activity"/>
    <property type="evidence" value="ECO:0007669"/>
    <property type="project" value="TreeGrafter"/>
</dbReference>
<reference evidence="12 13" key="1">
    <citation type="journal article" date="2016" name="Genome Biol. Evol.">
        <title>Divergent and convergent evolution of fungal pathogenicity.</title>
        <authorList>
            <person name="Shang Y."/>
            <person name="Xiao G."/>
            <person name="Zheng P."/>
            <person name="Cen K."/>
            <person name="Zhan S."/>
            <person name="Wang C."/>
        </authorList>
    </citation>
    <scope>NUCLEOTIDE SEQUENCE [LARGE SCALE GENOMIC DNA]</scope>
    <source>
        <strain evidence="12 13">ARSEF 7405</strain>
    </source>
</reference>
<dbReference type="Gene3D" id="3.40.140.70">
    <property type="entry name" value="Ubiquitin-like modifier-activating enzyme ATG7 N-terminal domain"/>
    <property type="match status" value="1"/>
</dbReference>
<dbReference type="Gene3D" id="3.40.140.100">
    <property type="entry name" value="Ubiquitin-like modifier-activating enzyme ATG7 C-terminal domain"/>
    <property type="match status" value="1"/>
</dbReference>
<dbReference type="Pfam" id="PF16420">
    <property type="entry name" value="ATG7_N"/>
    <property type="match status" value="1"/>
</dbReference>
<evidence type="ECO:0000256" key="7">
    <source>
        <dbReference type="PIRSR" id="PIRSR606285-1"/>
    </source>
</evidence>
<evidence type="ECO:0000256" key="3">
    <source>
        <dbReference type="ARBA" id="ARBA00022448"/>
    </source>
</evidence>
<evidence type="ECO:0000259" key="11">
    <source>
        <dbReference type="Pfam" id="PF16420"/>
    </source>
</evidence>
<evidence type="ECO:0000256" key="6">
    <source>
        <dbReference type="ARBA" id="ARBA00024930"/>
    </source>
</evidence>
<feature type="compositionally biased region" description="Acidic residues" evidence="9">
    <location>
        <begin position="697"/>
        <end position="712"/>
    </location>
</feature>
<dbReference type="CDD" id="cd01486">
    <property type="entry name" value="Apg7"/>
    <property type="match status" value="1"/>
</dbReference>
<protein>
    <recommendedName>
        <fullName evidence="2 8">Ubiquitin-like modifier-activating enzyme ATG7</fullName>
    </recommendedName>
    <alternativeName>
        <fullName evidence="8">Autophagy-related protein 7</fullName>
    </alternativeName>
</protein>
<keyword evidence="3 8" id="KW-0813">Transport</keyword>
<proteinExistence type="inferred from homology"/>
<dbReference type="InterPro" id="IPR042522">
    <property type="entry name" value="Atg7_N_1"/>
</dbReference>
<dbReference type="GO" id="GO:0006995">
    <property type="term" value="P:cellular response to nitrogen starvation"/>
    <property type="evidence" value="ECO:0007669"/>
    <property type="project" value="TreeGrafter"/>
</dbReference>
<dbReference type="InterPro" id="IPR032197">
    <property type="entry name" value="Atg7_N"/>
</dbReference>
<dbReference type="Proteomes" id="UP000242877">
    <property type="component" value="Unassembled WGS sequence"/>
</dbReference>
<dbReference type="Gene3D" id="3.40.50.720">
    <property type="entry name" value="NAD(P)-binding Rossmann-like Domain"/>
    <property type="match status" value="1"/>
</dbReference>
<evidence type="ECO:0000313" key="12">
    <source>
        <dbReference type="EMBL" id="KZZ95791.1"/>
    </source>
</evidence>